<keyword evidence="1" id="KW-0732">Signal</keyword>
<dbReference type="SUPFAM" id="SSF81296">
    <property type="entry name" value="E set domains"/>
    <property type="match status" value="1"/>
</dbReference>
<reference evidence="10 11" key="1">
    <citation type="submission" date="2017-06" db="EMBL/GenBank/DDBJ databases">
        <title>Genome sequence of Bacillus sonorensis strain SRCM101395.</title>
        <authorList>
            <person name="Cho S.H."/>
        </authorList>
    </citation>
    <scope>NUCLEOTIDE SEQUENCE [LARGE SCALE GENOMIC DNA]</scope>
    <source>
        <strain evidence="10 11">SRCM101395</strain>
    </source>
</reference>
<evidence type="ECO:0000256" key="2">
    <source>
        <dbReference type="ARBA" id="ARBA00022801"/>
    </source>
</evidence>
<dbReference type="SUPFAM" id="SSF51445">
    <property type="entry name" value="(Trans)glycosidases"/>
    <property type="match status" value="1"/>
</dbReference>
<evidence type="ECO:0000259" key="9">
    <source>
        <dbReference type="Pfam" id="PF03442"/>
    </source>
</evidence>
<keyword evidence="5 7" id="KW-0326">Glycosidase</keyword>
<evidence type="ECO:0000313" key="11">
    <source>
        <dbReference type="Proteomes" id="UP000196877"/>
    </source>
</evidence>
<evidence type="ECO:0000313" key="10">
    <source>
        <dbReference type="EMBL" id="ASB89577.1"/>
    </source>
</evidence>
<evidence type="ECO:0000256" key="1">
    <source>
        <dbReference type="ARBA" id="ARBA00022729"/>
    </source>
</evidence>
<dbReference type="InterPro" id="IPR014756">
    <property type="entry name" value="Ig_E-set"/>
</dbReference>
<dbReference type="PANTHER" id="PTHR31297:SF17">
    <property type="entry name" value="ENDOGLUCANASE"/>
    <property type="match status" value="1"/>
</dbReference>
<gene>
    <name evidence="10" type="ORF">S101395_03070</name>
</gene>
<feature type="domain" description="Glycoside hydrolase family 5" evidence="8">
    <location>
        <begin position="69"/>
        <end position="332"/>
    </location>
</feature>
<keyword evidence="4" id="KW-0119">Carbohydrate metabolism</keyword>
<dbReference type="PROSITE" id="PS00659">
    <property type="entry name" value="GLYCOSYL_HYDROL_F5"/>
    <property type="match status" value="1"/>
</dbReference>
<evidence type="ECO:0000259" key="8">
    <source>
        <dbReference type="Pfam" id="PF00150"/>
    </source>
</evidence>
<protein>
    <submittedName>
        <fullName evidence="10">Cellulase</fullName>
        <ecNumber evidence="10">3.2.1.4</ecNumber>
    </submittedName>
</protein>
<dbReference type="PIRSF" id="PIRSF001043">
    <property type="entry name" value="Endoglucanase_B"/>
    <property type="match status" value="1"/>
</dbReference>
<name>A0ABN5AFJ9_9BACI</name>
<dbReference type="Gene3D" id="3.20.20.80">
    <property type="entry name" value="Glycosidases"/>
    <property type="match status" value="1"/>
</dbReference>
<dbReference type="InterPro" id="IPR017853">
    <property type="entry name" value="GH"/>
</dbReference>
<dbReference type="Pfam" id="PF03442">
    <property type="entry name" value="CBM_X2"/>
    <property type="match status" value="1"/>
</dbReference>
<feature type="domain" description="Carbohydrate binding X2" evidence="9">
    <location>
        <begin position="368"/>
        <end position="451"/>
    </location>
</feature>
<dbReference type="InterPro" id="IPR005102">
    <property type="entry name" value="Carbo-bd_X2"/>
</dbReference>
<dbReference type="InterPro" id="IPR001547">
    <property type="entry name" value="Glyco_hydro_5"/>
</dbReference>
<evidence type="ECO:0000256" key="3">
    <source>
        <dbReference type="ARBA" id="ARBA00023001"/>
    </source>
</evidence>
<dbReference type="RefSeq" id="WP_006638134.1">
    <property type="nucleotide sequence ID" value="NZ_CABJEH010000001.1"/>
</dbReference>
<dbReference type="Proteomes" id="UP000196877">
    <property type="component" value="Chromosome"/>
</dbReference>
<accession>A0ABN5AFJ9</accession>
<evidence type="ECO:0000256" key="4">
    <source>
        <dbReference type="ARBA" id="ARBA00023277"/>
    </source>
</evidence>
<keyword evidence="2 7" id="KW-0378">Hydrolase</keyword>
<dbReference type="InterPro" id="IPR050386">
    <property type="entry name" value="Glycosyl_hydrolase_5"/>
</dbReference>
<sequence length="559" mass="63854">MREKGFTWFITSVILLFLLIGTALSGAIPQASGTGWGTKAKAQSVAPQKLLEHMSPGWNLGNTLDAVPTEGSWNNPPVREHTFDDIRAAGFKSVRIPVTWDSHIGSAPEYTIAPEWMNRVEEVTDWALERDFYVVLNIHHDSWLWINRMGNSQQETLEKLGKVWRQIADRFKHKSERLLFEIVNEPTGMSAYQLNLLNREMLKVIRSTGGENDRRLVIIGGLEDNKDELLNTFEPPEDDRIVLTFHYYSPWDYVSNWWGRTTWGTAKDIEDMERDMKPVYERFVSKGYPVIIGEYGTLGANEKHSKRLYHETLVRLSHKYQMVTMWWDNGNDQFDRMARKWRDPVVKDIVIQAGRGVSNAIIKPADLFIRKGQTITDQTADIELNGNKLTGIYRQSEPLQKGTDYTVDNSGKTVTIKASYLAKLIGGSPSFGTKAELAFAFDKGARQVMDVILYDTPELEKHEFTISKSAIKGDLEIPASLNGTQLATVKGVIDSTGRPVLEEVWSWTPYMNYDEDFYEKDGNLYLRERVLNYLKSDSTFTFEMWPKGVETVVKVKVTP</sequence>
<dbReference type="InterPro" id="IPR016282">
    <property type="entry name" value="Glyco_hydro_5_endoGlcnase_B"/>
</dbReference>
<dbReference type="GO" id="GO:0008810">
    <property type="term" value="F:cellulase activity"/>
    <property type="evidence" value="ECO:0007669"/>
    <property type="project" value="UniProtKB-EC"/>
</dbReference>
<keyword evidence="11" id="KW-1185">Reference proteome</keyword>
<dbReference type="InterPro" id="IPR018087">
    <property type="entry name" value="Glyco_hydro_5_CS"/>
</dbReference>
<evidence type="ECO:0000256" key="7">
    <source>
        <dbReference type="RuleBase" id="RU361153"/>
    </source>
</evidence>
<proteinExistence type="inferred from homology"/>
<evidence type="ECO:0000256" key="5">
    <source>
        <dbReference type="ARBA" id="ARBA00023295"/>
    </source>
</evidence>
<comment type="similarity">
    <text evidence="7">Belongs to the glycosyl hydrolase 5 (cellulase A) family.</text>
</comment>
<dbReference type="PANTHER" id="PTHR31297">
    <property type="entry name" value="GLUCAN ENDO-1,6-BETA-GLUCOSIDASE B"/>
    <property type="match status" value="1"/>
</dbReference>
<dbReference type="EMBL" id="CP021920">
    <property type="protein sequence ID" value="ASB89577.1"/>
    <property type="molecule type" value="Genomic_DNA"/>
</dbReference>
<evidence type="ECO:0000256" key="6">
    <source>
        <dbReference type="ARBA" id="ARBA00023326"/>
    </source>
</evidence>
<dbReference type="Gene3D" id="2.60.40.10">
    <property type="entry name" value="Immunoglobulins"/>
    <property type="match status" value="1"/>
</dbReference>
<dbReference type="GeneID" id="92852987"/>
<dbReference type="InterPro" id="IPR013783">
    <property type="entry name" value="Ig-like_fold"/>
</dbReference>
<dbReference type="EC" id="3.2.1.4" evidence="10"/>
<keyword evidence="6" id="KW-0624">Polysaccharide degradation</keyword>
<keyword evidence="3" id="KW-0136">Cellulose degradation</keyword>
<dbReference type="Pfam" id="PF00150">
    <property type="entry name" value="Cellulase"/>
    <property type="match status" value="1"/>
</dbReference>
<organism evidence="10 11">
    <name type="scientific">Bacillus sonorensis</name>
    <dbReference type="NCBI Taxonomy" id="119858"/>
    <lineage>
        <taxon>Bacteria</taxon>
        <taxon>Bacillati</taxon>
        <taxon>Bacillota</taxon>
        <taxon>Bacilli</taxon>
        <taxon>Bacillales</taxon>
        <taxon>Bacillaceae</taxon>
        <taxon>Bacillus</taxon>
    </lineage>
</organism>